<feature type="domain" description="UspA" evidence="2">
    <location>
        <begin position="138"/>
        <end position="274"/>
    </location>
</feature>
<evidence type="ECO:0000313" key="4">
    <source>
        <dbReference type="Proteomes" id="UP000749040"/>
    </source>
</evidence>
<comment type="caution">
    <text evidence="3">The sequence shown here is derived from an EMBL/GenBank/DDBJ whole genome shotgun (WGS) entry which is preliminary data.</text>
</comment>
<dbReference type="InterPro" id="IPR014729">
    <property type="entry name" value="Rossmann-like_a/b/a_fold"/>
</dbReference>
<proteinExistence type="inferred from homology"/>
<dbReference type="Pfam" id="PF00582">
    <property type="entry name" value="Usp"/>
    <property type="match status" value="2"/>
</dbReference>
<sequence>MRERRTVVGVDGSVAAFRALDAAASEAERRATALEIVCCVNDLAEATPVLRSASDRVKERHPDLILRASAVVGDPVQVLAERSRGAALTVVGARAAVGTGGLLPHAVGQRLAVRVHGPLLVVRGREPSGPEHSGPRGVLLGVGGAEAAEAALFAFEEAEMRRTHVCVLHAWTDRQPVYGSPAGPVESDLARQAATAACLPGVAVAPLRETHPQLRVVTWSVRGTPWRALLAATADAELAVIAVRHRRVRPERLRLGPVAQALLRHSHCPVAVIPVPRG</sequence>
<keyword evidence="4" id="KW-1185">Reference proteome</keyword>
<name>A0ABS2TLS0_9ACTN</name>
<organism evidence="3 4">
    <name type="scientific">Actinacidiphila acididurans</name>
    <dbReference type="NCBI Taxonomy" id="2784346"/>
    <lineage>
        <taxon>Bacteria</taxon>
        <taxon>Bacillati</taxon>
        <taxon>Actinomycetota</taxon>
        <taxon>Actinomycetes</taxon>
        <taxon>Kitasatosporales</taxon>
        <taxon>Streptomycetaceae</taxon>
        <taxon>Actinacidiphila</taxon>
    </lineage>
</organism>
<dbReference type="InterPro" id="IPR006016">
    <property type="entry name" value="UspA"/>
</dbReference>
<accession>A0ABS2TLS0</accession>
<dbReference type="SUPFAM" id="SSF52402">
    <property type="entry name" value="Adenine nucleotide alpha hydrolases-like"/>
    <property type="match status" value="2"/>
</dbReference>
<dbReference type="RefSeq" id="WP_205356141.1">
    <property type="nucleotide sequence ID" value="NZ_JADKYB010000003.1"/>
</dbReference>
<dbReference type="Gene3D" id="3.40.50.620">
    <property type="entry name" value="HUPs"/>
    <property type="match status" value="2"/>
</dbReference>
<comment type="similarity">
    <text evidence="1">Belongs to the universal stress protein A family.</text>
</comment>
<protein>
    <submittedName>
        <fullName evidence="3">Universal stress protein</fullName>
    </submittedName>
</protein>
<reference evidence="3 4" key="1">
    <citation type="submission" date="2021-01" db="EMBL/GenBank/DDBJ databases">
        <title>Streptomyces acididurans sp. nov., isolated from a peat swamp forest soil.</title>
        <authorList>
            <person name="Chantavorakit T."/>
            <person name="Duangmal K."/>
        </authorList>
    </citation>
    <scope>NUCLEOTIDE SEQUENCE [LARGE SCALE GENOMIC DNA]</scope>
    <source>
        <strain evidence="3 4">KK5PA1</strain>
    </source>
</reference>
<evidence type="ECO:0000256" key="1">
    <source>
        <dbReference type="ARBA" id="ARBA00008791"/>
    </source>
</evidence>
<dbReference type="PANTHER" id="PTHR46268:SF6">
    <property type="entry name" value="UNIVERSAL STRESS PROTEIN UP12"/>
    <property type="match status" value="1"/>
</dbReference>
<dbReference type="PANTHER" id="PTHR46268">
    <property type="entry name" value="STRESS RESPONSE PROTEIN NHAX"/>
    <property type="match status" value="1"/>
</dbReference>
<evidence type="ECO:0000313" key="3">
    <source>
        <dbReference type="EMBL" id="MBM9504280.1"/>
    </source>
</evidence>
<dbReference type="EMBL" id="JADKYB010000003">
    <property type="protein sequence ID" value="MBM9504280.1"/>
    <property type="molecule type" value="Genomic_DNA"/>
</dbReference>
<feature type="domain" description="UspA" evidence="2">
    <location>
        <begin position="4"/>
        <end position="123"/>
    </location>
</feature>
<evidence type="ECO:0000259" key="2">
    <source>
        <dbReference type="Pfam" id="PF00582"/>
    </source>
</evidence>
<gene>
    <name evidence="3" type="ORF">ITX44_06980</name>
</gene>
<dbReference type="Proteomes" id="UP000749040">
    <property type="component" value="Unassembled WGS sequence"/>
</dbReference>